<evidence type="ECO:0000313" key="3">
    <source>
        <dbReference type="Proteomes" id="UP000183192"/>
    </source>
</evidence>
<proteinExistence type="predicted"/>
<feature type="domain" description="BioF2-like acetyltransferase" evidence="1">
    <location>
        <begin position="143"/>
        <end position="274"/>
    </location>
</feature>
<dbReference type="EMBL" id="MNUU01000004">
    <property type="protein sequence ID" value="OIO08698.1"/>
    <property type="molecule type" value="Genomic_DNA"/>
</dbReference>
<name>A0A1J4TAA1_9BACT</name>
<comment type="caution">
    <text evidence="2">The sequence shown here is derived from an EMBL/GenBank/DDBJ whole genome shotgun (WGS) entry which is preliminary data.</text>
</comment>
<evidence type="ECO:0000313" key="2">
    <source>
        <dbReference type="EMBL" id="OIO08698.1"/>
    </source>
</evidence>
<dbReference type="AlphaFoldDB" id="A0A1J4TAA1"/>
<protein>
    <recommendedName>
        <fullName evidence="1">BioF2-like acetyltransferase domain-containing protein</fullName>
    </recommendedName>
</protein>
<accession>A0A1J4TAA1</accession>
<dbReference type="InterPro" id="IPR038740">
    <property type="entry name" value="BioF2-like_GNAT_dom"/>
</dbReference>
<evidence type="ECO:0000259" key="1">
    <source>
        <dbReference type="Pfam" id="PF13480"/>
    </source>
</evidence>
<dbReference type="InterPro" id="IPR016181">
    <property type="entry name" value="Acyl_CoA_acyltransferase"/>
</dbReference>
<reference evidence="2 3" key="1">
    <citation type="journal article" date="2016" name="Environ. Microbiol.">
        <title>Genomic resolution of a cold subsurface aquifer community provides metabolic insights for novel microbes adapted to high CO concentrations.</title>
        <authorList>
            <person name="Probst A.J."/>
            <person name="Castelle C.J."/>
            <person name="Singh A."/>
            <person name="Brown C.T."/>
            <person name="Anantharaman K."/>
            <person name="Sharon I."/>
            <person name="Hug L.A."/>
            <person name="Burstein D."/>
            <person name="Emerson J.B."/>
            <person name="Thomas B.C."/>
            <person name="Banfield J.F."/>
        </authorList>
    </citation>
    <scope>NUCLEOTIDE SEQUENCE [LARGE SCALE GENOMIC DNA]</scope>
    <source>
        <strain evidence="2">CG1_02_37_44</strain>
    </source>
</reference>
<organism evidence="2 3">
    <name type="scientific">Candidatus Falkowbacteria bacterium CG1_02_37_44</name>
    <dbReference type="NCBI Taxonomy" id="1805146"/>
    <lineage>
        <taxon>Bacteria</taxon>
        <taxon>Candidatus Falkowiibacteriota</taxon>
    </lineage>
</organism>
<dbReference type="Proteomes" id="UP000183192">
    <property type="component" value="Unassembled WGS sequence"/>
</dbReference>
<dbReference type="Gene3D" id="3.40.630.30">
    <property type="match status" value="1"/>
</dbReference>
<dbReference type="STRING" id="1805146.AUJ27_00320"/>
<dbReference type="SUPFAM" id="SSF55729">
    <property type="entry name" value="Acyl-CoA N-acyltransferases (Nat)"/>
    <property type="match status" value="1"/>
</dbReference>
<gene>
    <name evidence="2" type="ORF">AUJ27_00320</name>
</gene>
<dbReference type="Pfam" id="PF13480">
    <property type="entry name" value="Acetyltransf_6"/>
    <property type="match status" value="1"/>
</dbReference>
<sequence length="333" mass="39528">MSIKLVFKEENEELFWKYWNEMAKKASYRYFPTNLKTYNYGGKNDKSFVYLVNNQLAAGVFLPIEKIEKFFINAPIFKFMAVSKEIFKIINKIAVENGIKKIMFEIDPLENYSYNYLQKYGYLDATILSYVVDLTVDDLLATCRKGCRNDIKSILKDKNFSVFFIDKNNADYNIHKEYRELHKKCAGKETRAKKTFDWQFERLKEGKAVLFGLKYKNKNIAYSYFEFNKEKGVYYSSADDPDYDRMHIYHILIYSAMEYLKKKGVKFLDMGQPASPSPQFNYYPDKKQINIALFKRGFGGEFRPLFRGIKYFSEEAFKKDIKEFIDNYFQAIV</sequence>